<feature type="transmembrane region" description="Helical" evidence="1">
    <location>
        <begin position="319"/>
        <end position="339"/>
    </location>
</feature>
<feature type="domain" description="WxL Interacting Protein peptidoglycan binding" evidence="3">
    <location>
        <begin position="45"/>
        <end position="163"/>
    </location>
</feature>
<dbReference type="EMBL" id="CP122959">
    <property type="protein sequence ID" value="WGI19454.1"/>
    <property type="molecule type" value="Genomic_DNA"/>
</dbReference>
<organism evidence="5 6">
    <name type="scientific">Latilactobacillus sakei</name>
    <name type="common">Lactobacillus sakei</name>
    <dbReference type="NCBI Taxonomy" id="1599"/>
    <lineage>
        <taxon>Bacteria</taxon>
        <taxon>Bacillati</taxon>
        <taxon>Bacillota</taxon>
        <taxon>Bacilli</taxon>
        <taxon>Lactobacillales</taxon>
        <taxon>Lactobacillaceae</taxon>
        <taxon>Latilactobacillus</taxon>
    </lineage>
</organism>
<reference evidence="5" key="1">
    <citation type="submission" date="2023-04" db="EMBL/GenBank/DDBJ databases">
        <title>Novel strain of Lactilactobacillus sakei and use thereof.</title>
        <authorList>
            <person name="Kim S.Y."/>
        </authorList>
    </citation>
    <scope>NUCLEOTIDE SEQUENCE</scope>
    <source>
        <strain evidence="5">HUP1</strain>
    </source>
</reference>
<dbReference type="RefSeq" id="WP_280103071.1">
    <property type="nucleotide sequence ID" value="NZ_CP122959.1"/>
</dbReference>
<dbReference type="AlphaFoldDB" id="A0AAF0GNX8"/>
<name>A0AAF0GNX8_LATSK</name>
<evidence type="ECO:0000256" key="1">
    <source>
        <dbReference type="SAM" id="Phobius"/>
    </source>
</evidence>
<evidence type="ECO:0000313" key="6">
    <source>
        <dbReference type="Proteomes" id="UP001179858"/>
    </source>
</evidence>
<proteinExistence type="predicted"/>
<feature type="signal peptide" evidence="2">
    <location>
        <begin position="1"/>
        <end position="28"/>
    </location>
</feature>
<dbReference type="Pfam" id="PF11797">
    <property type="entry name" value="WxLIP_HBD"/>
    <property type="match status" value="1"/>
</dbReference>
<keyword evidence="1" id="KW-0812">Transmembrane</keyword>
<dbReference type="InterPro" id="IPR021759">
    <property type="entry name" value="WxLIP_HBD"/>
</dbReference>
<dbReference type="InterPro" id="IPR010317">
    <property type="entry name" value="WxLIP_PGBD"/>
</dbReference>
<evidence type="ECO:0000313" key="5">
    <source>
        <dbReference type="EMBL" id="WGI19454.1"/>
    </source>
</evidence>
<keyword evidence="2" id="KW-0732">Signal</keyword>
<accession>A0AAF0GNX8</accession>
<dbReference type="Pfam" id="PF06030">
    <property type="entry name" value="WxLIP_PGBD"/>
    <property type="match status" value="1"/>
</dbReference>
<sequence length="354" mass="39364">MAKSIRKLVAIGLVFGLMITLGAGTAQAAKKKSSIEIPKANKATFMLMPELPKDNIGGSQLGYFNLHLKTNQVKTVHIKVYNPTEHTINIYGQAKDATTNDNASVDYLGSHQNDRQLLKQPGSQLVSVPKKTELPAGETKRIAIKIKSNQGFKGTKATAINLSADQFNQKSAVKNAYRYAIGLILNGKTVKKQDYRYLQSPSIKTRLTKAKKPAISVKLNNPDPMYLEKTTIKIKLQNQKWQFIQYAKTIKNGKVAPNTSFYVDLLLGGKRLVPGTYTMTLTTQNSHYKKTLHKNVLITASQAKYINGLNAAYLRNRNWILGGMAVILIIIGGVIVRAYRVRKRKRDLHAKNGE</sequence>
<evidence type="ECO:0000259" key="3">
    <source>
        <dbReference type="Pfam" id="PF06030"/>
    </source>
</evidence>
<dbReference type="Proteomes" id="UP001179858">
    <property type="component" value="Chromosome"/>
</dbReference>
<evidence type="ECO:0000259" key="4">
    <source>
        <dbReference type="Pfam" id="PF11797"/>
    </source>
</evidence>
<evidence type="ECO:0000256" key="2">
    <source>
        <dbReference type="SAM" id="SignalP"/>
    </source>
</evidence>
<keyword evidence="1" id="KW-0472">Membrane</keyword>
<keyword evidence="1" id="KW-1133">Transmembrane helix</keyword>
<gene>
    <name evidence="5" type="ORF">QBD03_01520</name>
</gene>
<protein>
    <submittedName>
        <fullName evidence="5">DUF916 domain-containing protein</fullName>
    </submittedName>
</protein>
<feature type="domain" description="WxL Interacting Protein host binding" evidence="4">
    <location>
        <begin position="169"/>
        <end position="307"/>
    </location>
</feature>
<feature type="chain" id="PRO_5041973032" evidence="2">
    <location>
        <begin position="29"/>
        <end position="354"/>
    </location>
</feature>